<gene>
    <name evidence="1" type="ORF">SPELUC_LOCUS15551</name>
</gene>
<protein>
    <submittedName>
        <fullName evidence="1">11371_t:CDS:1</fullName>
    </submittedName>
</protein>
<accession>A0ACA9QWF6</accession>
<dbReference type="Proteomes" id="UP000789366">
    <property type="component" value="Unassembled WGS sequence"/>
</dbReference>
<feature type="non-terminal residue" evidence="1">
    <location>
        <position position="1"/>
    </location>
</feature>
<name>A0ACA9QWF6_9GLOM</name>
<keyword evidence="2" id="KW-1185">Reference proteome</keyword>
<feature type="non-terminal residue" evidence="1">
    <location>
        <position position="101"/>
    </location>
</feature>
<dbReference type="EMBL" id="CAJVPW010051907">
    <property type="protein sequence ID" value="CAG8767286.1"/>
    <property type="molecule type" value="Genomic_DNA"/>
</dbReference>
<evidence type="ECO:0000313" key="2">
    <source>
        <dbReference type="Proteomes" id="UP000789366"/>
    </source>
</evidence>
<sequence length="101" mass="11546">YTKPMPSEQSEKLHSKLLDALIYDNIPFNLVKNPYFQAFFNKAVPNYQLPSSDILQENIVDLSANRYKALFIISQTKEIFARNGFQMLSAIACVTDNLPVM</sequence>
<organism evidence="1 2">
    <name type="scientific">Cetraspora pellucida</name>
    <dbReference type="NCBI Taxonomy" id="1433469"/>
    <lineage>
        <taxon>Eukaryota</taxon>
        <taxon>Fungi</taxon>
        <taxon>Fungi incertae sedis</taxon>
        <taxon>Mucoromycota</taxon>
        <taxon>Glomeromycotina</taxon>
        <taxon>Glomeromycetes</taxon>
        <taxon>Diversisporales</taxon>
        <taxon>Gigasporaceae</taxon>
        <taxon>Cetraspora</taxon>
    </lineage>
</organism>
<evidence type="ECO:0000313" key="1">
    <source>
        <dbReference type="EMBL" id="CAG8767286.1"/>
    </source>
</evidence>
<proteinExistence type="predicted"/>
<comment type="caution">
    <text evidence="1">The sequence shown here is derived from an EMBL/GenBank/DDBJ whole genome shotgun (WGS) entry which is preliminary data.</text>
</comment>
<reference evidence="1" key="1">
    <citation type="submission" date="2021-06" db="EMBL/GenBank/DDBJ databases">
        <authorList>
            <person name="Kallberg Y."/>
            <person name="Tangrot J."/>
            <person name="Rosling A."/>
        </authorList>
    </citation>
    <scope>NUCLEOTIDE SEQUENCE</scope>
    <source>
        <strain evidence="1">28 12/20/2015</strain>
    </source>
</reference>